<proteinExistence type="predicted"/>
<sequence>MTRTLSPWLRRAFAAPNALYRHGLGRVLGRRFLQLTHVGRRTGAAHTVVLEVVRYDPVTGEAVVISGFGEDAQWLRNLRANKDARISFGRAPRRATVRFLGADEAFDAMTAYERRYGILRPVLRRTLTVFAGFEYRGTDEDRRRLVGRLPLVAFRPAPPGPA</sequence>
<reference evidence="1 2" key="1">
    <citation type="submission" date="2024-10" db="EMBL/GenBank/DDBJ databases">
        <title>The Natural Products Discovery Center: Release of the First 8490 Sequenced Strains for Exploring Actinobacteria Biosynthetic Diversity.</title>
        <authorList>
            <person name="Kalkreuter E."/>
            <person name="Kautsar S.A."/>
            <person name="Yang D."/>
            <person name="Bader C.D."/>
            <person name="Teijaro C.N."/>
            <person name="Fluegel L."/>
            <person name="Davis C.M."/>
            <person name="Simpson J.R."/>
            <person name="Lauterbach L."/>
            <person name="Steele A.D."/>
            <person name="Gui C."/>
            <person name="Meng S."/>
            <person name="Li G."/>
            <person name="Viehrig K."/>
            <person name="Ye F."/>
            <person name="Su P."/>
            <person name="Kiefer A.F."/>
            <person name="Nichols A."/>
            <person name="Cepeda A.J."/>
            <person name="Yan W."/>
            <person name="Fan B."/>
            <person name="Jiang Y."/>
            <person name="Adhikari A."/>
            <person name="Zheng C.-J."/>
            <person name="Schuster L."/>
            <person name="Cowan T.M."/>
            <person name="Smanski M.J."/>
            <person name="Chevrette M.G."/>
            <person name="De Carvalho L.P.S."/>
            <person name="Shen B."/>
        </authorList>
    </citation>
    <scope>NUCLEOTIDE SEQUENCE [LARGE SCALE GENOMIC DNA]</scope>
    <source>
        <strain evidence="1 2">NPDC019481</strain>
    </source>
</reference>
<name>A0ABW7XTM5_9MICO</name>
<accession>A0ABW7XTM5</accession>
<dbReference type="Pfam" id="PF04075">
    <property type="entry name" value="F420H2_quin_red"/>
    <property type="match status" value="1"/>
</dbReference>
<dbReference type="Gene3D" id="2.30.110.10">
    <property type="entry name" value="Electron Transport, Fmn-binding Protein, Chain A"/>
    <property type="match status" value="1"/>
</dbReference>
<dbReference type="InterPro" id="IPR004378">
    <property type="entry name" value="F420H2_quin_Rdtase"/>
</dbReference>
<gene>
    <name evidence="1" type="ORF">ACH47X_25675</name>
</gene>
<evidence type="ECO:0000313" key="1">
    <source>
        <dbReference type="EMBL" id="MFI2490325.1"/>
    </source>
</evidence>
<keyword evidence="2" id="KW-1185">Reference proteome</keyword>
<comment type="caution">
    <text evidence="1">The sequence shown here is derived from an EMBL/GenBank/DDBJ whole genome shotgun (WGS) entry which is preliminary data.</text>
</comment>
<protein>
    <submittedName>
        <fullName evidence="1">Nitroreductase family deazaflavin-dependent oxidoreductase</fullName>
    </submittedName>
</protein>
<dbReference type="NCBIfam" id="TIGR00026">
    <property type="entry name" value="hi_GC_TIGR00026"/>
    <property type="match status" value="1"/>
</dbReference>
<organism evidence="1 2">
    <name type="scientific">Promicromonospora kroppenstedtii</name>
    <dbReference type="NCBI Taxonomy" id="440482"/>
    <lineage>
        <taxon>Bacteria</taxon>
        <taxon>Bacillati</taxon>
        <taxon>Actinomycetota</taxon>
        <taxon>Actinomycetes</taxon>
        <taxon>Micrococcales</taxon>
        <taxon>Promicromonosporaceae</taxon>
        <taxon>Promicromonospora</taxon>
    </lineage>
</organism>
<dbReference type="EMBL" id="JBIRYI010000023">
    <property type="protein sequence ID" value="MFI2490325.1"/>
    <property type="molecule type" value="Genomic_DNA"/>
</dbReference>
<dbReference type="InterPro" id="IPR012349">
    <property type="entry name" value="Split_barrel_FMN-bd"/>
</dbReference>
<dbReference type="Proteomes" id="UP001611580">
    <property type="component" value="Unassembled WGS sequence"/>
</dbReference>
<dbReference type="RefSeq" id="WP_397408101.1">
    <property type="nucleotide sequence ID" value="NZ_JBIRYI010000023.1"/>
</dbReference>
<evidence type="ECO:0000313" key="2">
    <source>
        <dbReference type="Proteomes" id="UP001611580"/>
    </source>
</evidence>